<dbReference type="Proteomes" id="UP000520814">
    <property type="component" value="Unassembled WGS sequence"/>
</dbReference>
<organism evidence="2 3">
    <name type="scientific">Armatimonas rosea</name>
    <dbReference type="NCBI Taxonomy" id="685828"/>
    <lineage>
        <taxon>Bacteria</taxon>
        <taxon>Bacillati</taxon>
        <taxon>Armatimonadota</taxon>
        <taxon>Armatimonadia</taxon>
        <taxon>Armatimonadales</taxon>
        <taxon>Armatimonadaceae</taxon>
        <taxon>Armatimonas</taxon>
    </lineage>
</organism>
<feature type="compositionally biased region" description="Basic residues" evidence="1">
    <location>
        <begin position="74"/>
        <end position="83"/>
    </location>
</feature>
<proteinExistence type="predicted"/>
<dbReference type="RefSeq" id="WP_184193979.1">
    <property type="nucleotide sequence ID" value="NZ_JACHGW010000002.1"/>
</dbReference>
<protein>
    <submittedName>
        <fullName evidence="2">DNA-directed RNA polymerase subunit RPC12/RpoP</fullName>
    </submittedName>
</protein>
<keyword evidence="2" id="KW-0240">DNA-directed RNA polymerase</keyword>
<reference evidence="2 3" key="1">
    <citation type="submission" date="2020-08" db="EMBL/GenBank/DDBJ databases">
        <title>Genomic Encyclopedia of Type Strains, Phase IV (KMG-IV): sequencing the most valuable type-strain genomes for metagenomic binning, comparative biology and taxonomic classification.</title>
        <authorList>
            <person name="Goeker M."/>
        </authorList>
    </citation>
    <scope>NUCLEOTIDE SEQUENCE [LARGE SCALE GENOMIC DNA]</scope>
    <source>
        <strain evidence="2 3">DSM 23562</strain>
    </source>
</reference>
<feature type="region of interest" description="Disordered" evidence="1">
    <location>
        <begin position="58"/>
        <end position="83"/>
    </location>
</feature>
<sequence>MKSPVMGGGRRELTVTCPGCSYTCMLPPSAIMRNQFFCSGCGKQLDLKQLLRAMAGDGPGVGLGARNDRESRYKSARKAAGRR</sequence>
<keyword evidence="3" id="KW-1185">Reference proteome</keyword>
<name>A0A7W9SQ39_ARMRO</name>
<gene>
    <name evidence="2" type="ORF">HNQ39_001739</name>
</gene>
<dbReference type="GO" id="GO:0000428">
    <property type="term" value="C:DNA-directed RNA polymerase complex"/>
    <property type="evidence" value="ECO:0007669"/>
    <property type="project" value="UniProtKB-KW"/>
</dbReference>
<comment type="caution">
    <text evidence="2">The sequence shown here is derived from an EMBL/GenBank/DDBJ whole genome shotgun (WGS) entry which is preliminary data.</text>
</comment>
<evidence type="ECO:0000313" key="2">
    <source>
        <dbReference type="EMBL" id="MBB6049948.1"/>
    </source>
</evidence>
<dbReference type="EMBL" id="JACHGW010000002">
    <property type="protein sequence ID" value="MBB6049948.1"/>
    <property type="molecule type" value="Genomic_DNA"/>
</dbReference>
<evidence type="ECO:0000256" key="1">
    <source>
        <dbReference type="SAM" id="MobiDB-lite"/>
    </source>
</evidence>
<keyword evidence="2" id="KW-0804">Transcription</keyword>
<dbReference type="AlphaFoldDB" id="A0A7W9SQ39"/>
<evidence type="ECO:0000313" key="3">
    <source>
        <dbReference type="Proteomes" id="UP000520814"/>
    </source>
</evidence>
<accession>A0A7W9SQ39</accession>